<organism evidence="2 3">
    <name type="scientific">Euplotes crassus</name>
    <dbReference type="NCBI Taxonomy" id="5936"/>
    <lineage>
        <taxon>Eukaryota</taxon>
        <taxon>Sar</taxon>
        <taxon>Alveolata</taxon>
        <taxon>Ciliophora</taxon>
        <taxon>Intramacronucleata</taxon>
        <taxon>Spirotrichea</taxon>
        <taxon>Hypotrichia</taxon>
        <taxon>Euplotida</taxon>
        <taxon>Euplotidae</taxon>
        <taxon>Moneuplotes</taxon>
    </lineage>
</organism>
<feature type="region of interest" description="Disordered" evidence="1">
    <location>
        <begin position="174"/>
        <end position="317"/>
    </location>
</feature>
<evidence type="ECO:0000313" key="2">
    <source>
        <dbReference type="EMBL" id="CAI2361684.1"/>
    </source>
</evidence>
<evidence type="ECO:0000256" key="1">
    <source>
        <dbReference type="SAM" id="MobiDB-lite"/>
    </source>
</evidence>
<feature type="compositionally biased region" description="Basic and acidic residues" evidence="1">
    <location>
        <begin position="106"/>
        <end position="121"/>
    </location>
</feature>
<dbReference type="AlphaFoldDB" id="A0AAD1UA27"/>
<accession>A0AAD1UA27</accession>
<protein>
    <submittedName>
        <fullName evidence="2">Uncharacterized protein</fullName>
    </submittedName>
</protein>
<feature type="compositionally biased region" description="Basic and acidic residues" evidence="1">
    <location>
        <begin position="131"/>
        <end position="151"/>
    </location>
</feature>
<name>A0AAD1UA27_EUPCR</name>
<reference evidence="2" key="1">
    <citation type="submission" date="2023-07" db="EMBL/GenBank/DDBJ databases">
        <authorList>
            <consortium name="AG Swart"/>
            <person name="Singh M."/>
            <person name="Singh A."/>
            <person name="Seah K."/>
            <person name="Emmerich C."/>
        </authorList>
    </citation>
    <scope>NUCLEOTIDE SEQUENCE</scope>
    <source>
        <strain evidence="2">DP1</strain>
    </source>
</reference>
<gene>
    <name evidence="2" type="ORF">ECRASSUSDP1_LOCUS2996</name>
</gene>
<comment type="caution">
    <text evidence="2">The sequence shown here is derived from an EMBL/GenBank/DDBJ whole genome shotgun (WGS) entry which is preliminary data.</text>
</comment>
<proteinExistence type="predicted"/>
<feature type="region of interest" description="Disordered" evidence="1">
    <location>
        <begin position="106"/>
        <end position="151"/>
    </location>
</feature>
<feature type="compositionally biased region" description="Basic and acidic residues" evidence="1">
    <location>
        <begin position="174"/>
        <end position="186"/>
    </location>
</feature>
<dbReference type="Proteomes" id="UP001295684">
    <property type="component" value="Unassembled WGS sequence"/>
</dbReference>
<feature type="compositionally biased region" description="Basic and acidic residues" evidence="1">
    <location>
        <begin position="268"/>
        <end position="278"/>
    </location>
</feature>
<sequence>MPHLHKQRDKAKGRKDYSKKEQRMICILKSYQLLGNLVKIKHTQNMTITGILSTLKPSVPQMFCLQNCIIKYEKDGKTQFFKKVTVKVEHVVYMQVLDIKKEMTKLQVQKRDNEDKDKTKDCSQANSSRSNESKKEEREQPKESKEEFQDSKTGKLFISRQFCLTLAGIAHEDPQEDLSNKIESKSQKTVRPPKTLPPLPKINAGSNSLPKSDPPDQAMPEKSDSYEAPKSTRAPLPKTRKKKNTQKAKTNQKQSDSTNPASPAAEQKLPEKKEEQPTKLETSSKSSPNSLSASKGNLQNYAQKSSATKSDQPLQRMKFAMKKGRQFFPKSSCLPALPQAEPAEDLWRDYPSFFMTYDPQWDPNGPIKNLDPFSLAFARNYTLDRLPPPLLFQWSENSID</sequence>
<keyword evidence="3" id="KW-1185">Reference proteome</keyword>
<feature type="compositionally biased region" description="Low complexity" evidence="1">
    <location>
        <begin position="279"/>
        <end position="294"/>
    </location>
</feature>
<dbReference type="EMBL" id="CAMPGE010002872">
    <property type="protein sequence ID" value="CAI2361684.1"/>
    <property type="molecule type" value="Genomic_DNA"/>
</dbReference>
<evidence type="ECO:0000313" key="3">
    <source>
        <dbReference type="Proteomes" id="UP001295684"/>
    </source>
</evidence>
<feature type="compositionally biased region" description="Polar residues" evidence="1">
    <location>
        <begin position="295"/>
        <end position="313"/>
    </location>
</feature>